<keyword evidence="2" id="KW-1185">Reference proteome</keyword>
<dbReference type="InterPro" id="IPR036691">
    <property type="entry name" value="Endo/exonu/phosph_ase_sf"/>
</dbReference>
<accession>A0AA38HMY0</accession>
<protein>
    <recommendedName>
        <fullName evidence="3">Endonuclease/exonuclease/phosphatase domain-containing protein</fullName>
    </recommendedName>
</protein>
<dbReference type="AlphaFoldDB" id="A0AA38HMY0"/>
<dbReference type="SUPFAM" id="SSF56219">
    <property type="entry name" value="DNase I-like"/>
    <property type="match status" value="1"/>
</dbReference>
<evidence type="ECO:0000313" key="2">
    <source>
        <dbReference type="Proteomes" id="UP001168821"/>
    </source>
</evidence>
<dbReference type="EMBL" id="JALNTZ010000010">
    <property type="protein sequence ID" value="KAJ3640273.1"/>
    <property type="molecule type" value="Genomic_DNA"/>
</dbReference>
<organism evidence="1 2">
    <name type="scientific">Zophobas morio</name>
    <dbReference type="NCBI Taxonomy" id="2755281"/>
    <lineage>
        <taxon>Eukaryota</taxon>
        <taxon>Metazoa</taxon>
        <taxon>Ecdysozoa</taxon>
        <taxon>Arthropoda</taxon>
        <taxon>Hexapoda</taxon>
        <taxon>Insecta</taxon>
        <taxon>Pterygota</taxon>
        <taxon>Neoptera</taxon>
        <taxon>Endopterygota</taxon>
        <taxon>Coleoptera</taxon>
        <taxon>Polyphaga</taxon>
        <taxon>Cucujiformia</taxon>
        <taxon>Tenebrionidae</taxon>
        <taxon>Zophobas</taxon>
    </lineage>
</organism>
<dbReference type="PANTHER" id="PTHR33776:SF3">
    <property type="entry name" value="PHD-TYPE DOMAIN-CONTAINING PROTEIN"/>
    <property type="match status" value="1"/>
</dbReference>
<sequence length="186" mass="21140">MKNAVGVVYRPPSKPTNCIDNLEITLANLTAEMDEIILMGDLNIDFLVPSSPLQNLNNVFDTFNLKQVINTPSRITEHSATLLDIICLKSSREILDHGTVDLLHVTDHLLTFCEINMQPPKDKINTVTYRSFKHFDSNEFSRDGNVRYCKPMNPDDEPTKAAQFKEITKQYYKCPSVHRRGNGENA</sequence>
<proteinExistence type="predicted"/>
<dbReference type="Proteomes" id="UP001168821">
    <property type="component" value="Unassembled WGS sequence"/>
</dbReference>
<evidence type="ECO:0000313" key="1">
    <source>
        <dbReference type="EMBL" id="KAJ3640273.1"/>
    </source>
</evidence>
<comment type="caution">
    <text evidence="1">The sequence shown here is derived from an EMBL/GenBank/DDBJ whole genome shotgun (WGS) entry which is preliminary data.</text>
</comment>
<evidence type="ECO:0008006" key="3">
    <source>
        <dbReference type="Google" id="ProtNLM"/>
    </source>
</evidence>
<dbReference type="PANTHER" id="PTHR33776">
    <property type="entry name" value="ENDO/EXONUCLEASE/PHOSPHATASE DOMAIN-CONTAINING PROTEIN"/>
    <property type="match status" value="1"/>
</dbReference>
<reference evidence="1" key="1">
    <citation type="journal article" date="2023" name="G3 (Bethesda)">
        <title>Whole genome assemblies of Zophobas morio and Tenebrio molitor.</title>
        <authorList>
            <person name="Kaur S."/>
            <person name="Stinson S.A."/>
            <person name="diCenzo G.C."/>
        </authorList>
    </citation>
    <scope>NUCLEOTIDE SEQUENCE</scope>
    <source>
        <strain evidence="1">QUZm001</strain>
    </source>
</reference>
<name>A0AA38HMY0_9CUCU</name>
<gene>
    <name evidence="1" type="ORF">Zmor_003582</name>
</gene>